<dbReference type="SUPFAM" id="SSF46955">
    <property type="entry name" value="Putative DNA-binding domain"/>
    <property type="match status" value="1"/>
</dbReference>
<reference evidence="3" key="1">
    <citation type="submission" date="2021-10" db="EMBL/GenBank/DDBJ databases">
        <title>Collection of gut derived symbiotic bacterial strains cultured from healthy donors.</title>
        <authorList>
            <person name="Lin H."/>
            <person name="Littmann E."/>
            <person name="Claire K."/>
            <person name="Pamer E."/>
        </authorList>
    </citation>
    <scope>NUCLEOTIDE SEQUENCE</scope>
    <source>
        <strain evidence="3">MSK.23.4</strain>
    </source>
</reference>
<dbReference type="RefSeq" id="WP_226973671.1">
    <property type="nucleotide sequence ID" value="NZ_JAJBNC010000535.1"/>
</dbReference>
<proteinExistence type="predicted"/>
<evidence type="ECO:0000313" key="3">
    <source>
        <dbReference type="EMBL" id="MCB5496225.1"/>
    </source>
</evidence>
<feature type="domain" description="HTH merR-type" evidence="2">
    <location>
        <begin position="1"/>
        <end position="57"/>
    </location>
</feature>
<dbReference type="EMBL" id="JAJBNC010000535">
    <property type="protein sequence ID" value="MCB5496225.1"/>
    <property type="molecule type" value="Genomic_DNA"/>
</dbReference>
<dbReference type="Gene3D" id="1.10.1660.10">
    <property type="match status" value="1"/>
</dbReference>
<dbReference type="Proteomes" id="UP001297422">
    <property type="component" value="Unassembled WGS sequence"/>
</dbReference>
<dbReference type="SMART" id="SM00422">
    <property type="entry name" value="HTH_MERR"/>
    <property type="match status" value="1"/>
</dbReference>
<feature type="non-terminal residue" evidence="3">
    <location>
        <position position="1"/>
    </location>
</feature>
<comment type="caution">
    <text evidence="3">The sequence shown here is derived from an EMBL/GenBank/DDBJ whole genome shotgun (WGS) entry which is preliminary data.</text>
</comment>
<dbReference type="Pfam" id="PF13411">
    <property type="entry name" value="MerR_1"/>
    <property type="match status" value="1"/>
</dbReference>
<accession>A0AAJ1B1X5</accession>
<protein>
    <submittedName>
        <fullName evidence="3">MerR family transcriptional regulator</fullName>
    </submittedName>
</protein>
<organism evidence="3 4">
    <name type="scientific">Mediterraneibacter gnavus</name>
    <name type="common">Ruminococcus gnavus</name>
    <dbReference type="NCBI Taxonomy" id="33038"/>
    <lineage>
        <taxon>Bacteria</taxon>
        <taxon>Bacillati</taxon>
        <taxon>Bacillota</taxon>
        <taxon>Clostridia</taxon>
        <taxon>Lachnospirales</taxon>
        <taxon>Lachnospiraceae</taxon>
        <taxon>Mediterraneibacter</taxon>
    </lineage>
</organism>
<dbReference type="InterPro" id="IPR047057">
    <property type="entry name" value="MerR_fam"/>
</dbReference>
<gene>
    <name evidence="3" type="ORF">LIQ10_21335</name>
</gene>
<name>A0AAJ1B1X5_MEDGN</name>
<evidence type="ECO:0000259" key="2">
    <source>
        <dbReference type="PROSITE" id="PS50937"/>
    </source>
</evidence>
<dbReference type="InterPro" id="IPR009061">
    <property type="entry name" value="DNA-bd_dom_put_sf"/>
</dbReference>
<dbReference type="GO" id="GO:0003700">
    <property type="term" value="F:DNA-binding transcription factor activity"/>
    <property type="evidence" value="ECO:0007669"/>
    <property type="project" value="InterPro"/>
</dbReference>
<dbReference type="PROSITE" id="PS50937">
    <property type="entry name" value="HTH_MERR_2"/>
    <property type="match status" value="1"/>
</dbReference>
<dbReference type="PANTHER" id="PTHR30204:SF97">
    <property type="entry name" value="MERR FAMILY REGULATORY PROTEIN"/>
    <property type="match status" value="1"/>
</dbReference>
<dbReference type="PANTHER" id="PTHR30204">
    <property type="entry name" value="REDOX-CYCLING DRUG-SENSING TRANSCRIPTIONAL ACTIVATOR SOXR"/>
    <property type="match status" value="1"/>
</dbReference>
<dbReference type="GO" id="GO:0003677">
    <property type="term" value="F:DNA binding"/>
    <property type="evidence" value="ECO:0007669"/>
    <property type="project" value="UniProtKB-KW"/>
</dbReference>
<feature type="non-terminal residue" evidence="3">
    <location>
        <position position="73"/>
    </location>
</feature>
<sequence>VKTLRHYDEIGLLAPAYVDTYSKYRFYTSNQLVIIHQIQSLRQIGLSLDEIQMIINGVDGVAILESRKKAIKE</sequence>
<evidence type="ECO:0000313" key="4">
    <source>
        <dbReference type="Proteomes" id="UP001297422"/>
    </source>
</evidence>
<evidence type="ECO:0000256" key="1">
    <source>
        <dbReference type="ARBA" id="ARBA00023125"/>
    </source>
</evidence>
<dbReference type="AlphaFoldDB" id="A0AAJ1B1X5"/>
<keyword evidence="1" id="KW-0238">DNA-binding</keyword>
<dbReference type="InterPro" id="IPR000551">
    <property type="entry name" value="MerR-type_HTH_dom"/>
</dbReference>